<dbReference type="SUPFAM" id="SSF57667">
    <property type="entry name" value="beta-beta-alpha zinc fingers"/>
    <property type="match status" value="2"/>
</dbReference>
<comment type="caution">
    <text evidence="8">The sequence shown here is derived from an EMBL/GenBank/DDBJ whole genome shotgun (WGS) entry which is preliminary data.</text>
</comment>
<evidence type="ECO:0000259" key="7">
    <source>
        <dbReference type="PROSITE" id="PS50157"/>
    </source>
</evidence>
<accession>A0A1D2NC42</accession>
<dbReference type="AlphaFoldDB" id="A0A1D2NC42"/>
<feature type="domain" description="C2H2-type" evidence="7">
    <location>
        <begin position="336"/>
        <end position="363"/>
    </location>
</feature>
<keyword evidence="1" id="KW-0479">Metal-binding</keyword>
<evidence type="ECO:0000256" key="2">
    <source>
        <dbReference type="ARBA" id="ARBA00022737"/>
    </source>
</evidence>
<dbReference type="InterPro" id="IPR013087">
    <property type="entry name" value="Znf_C2H2_type"/>
</dbReference>
<gene>
    <name evidence="8" type="ORF">Ocin01_03872</name>
</gene>
<evidence type="ECO:0000256" key="1">
    <source>
        <dbReference type="ARBA" id="ARBA00022723"/>
    </source>
</evidence>
<keyword evidence="3 5" id="KW-0863">Zinc-finger</keyword>
<evidence type="ECO:0000256" key="6">
    <source>
        <dbReference type="SAM" id="MobiDB-lite"/>
    </source>
</evidence>
<dbReference type="Proteomes" id="UP000094527">
    <property type="component" value="Unassembled WGS sequence"/>
</dbReference>
<feature type="domain" description="C2H2-type" evidence="7">
    <location>
        <begin position="134"/>
        <end position="161"/>
    </location>
</feature>
<feature type="region of interest" description="Disordered" evidence="6">
    <location>
        <begin position="230"/>
        <end position="262"/>
    </location>
</feature>
<evidence type="ECO:0000313" key="8">
    <source>
        <dbReference type="EMBL" id="ODN02809.1"/>
    </source>
</evidence>
<dbReference type="Pfam" id="PF00096">
    <property type="entry name" value="zf-C2H2"/>
    <property type="match status" value="3"/>
</dbReference>
<feature type="region of interest" description="Disordered" evidence="6">
    <location>
        <begin position="60"/>
        <end position="92"/>
    </location>
</feature>
<dbReference type="InterPro" id="IPR036236">
    <property type="entry name" value="Znf_C2H2_sf"/>
</dbReference>
<evidence type="ECO:0000256" key="5">
    <source>
        <dbReference type="PROSITE-ProRule" id="PRU00042"/>
    </source>
</evidence>
<evidence type="ECO:0000256" key="3">
    <source>
        <dbReference type="ARBA" id="ARBA00022771"/>
    </source>
</evidence>
<keyword evidence="4" id="KW-0862">Zinc</keyword>
<organism evidence="8 9">
    <name type="scientific">Orchesella cincta</name>
    <name type="common">Springtail</name>
    <name type="synonym">Podura cincta</name>
    <dbReference type="NCBI Taxonomy" id="48709"/>
    <lineage>
        <taxon>Eukaryota</taxon>
        <taxon>Metazoa</taxon>
        <taxon>Ecdysozoa</taxon>
        <taxon>Arthropoda</taxon>
        <taxon>Hexapoda</taxon>
        <taxon>Collembola</taxon>
        <taxon>Entomobryomorpha</taxon>
        <taxon>Entomobryoidea</taxon>
        <taxon>Orchesellidae</taxon>
        <taxon>Orchesellinae</taxon>
        <taxon>Orchesella</taxon>
    </lineage>
</organism>
<evidence type="ECO:0000313" key="9">
    <source>
        <dbReference type="Proteomes" id="UP000094527"/>
    </source>
</evidence>
<keyword evidence="2" id="KW-0677">Repeat</keyword>
<dbReference type="PANTHER" id="PTHR23235">
    <property type="entry name" value="KRUEPPEL-LIKE TRANSCRIPTION FACTOR"/>
    <property type="match status" value="1"/>
</dbReference>
<protein>
    <submittedName>
        <fullName evidence="8">Zinc finger and SCAN domain-containing protein 4</fullName>
    </submittedName>
</protein>
<reference evidence="8 9" key="1">
    <citation type="journal article" date="2016" name="Genome Biol. Evol.">
        <title>Gene Family Evolution Reflects Adaptation to Soil Environmental Stressors in the Genome of the Collembolan Orchesella cincta.</title>
        <authorList>
            <person name="Faddeeva-Vakhrusheva A."/>
            <person name="Derks M.F."/>
            <person name="Anvar S.Y."/>
            <person name="Agamennone V."/>
            <person name="Suring W."/>
            <person name="Smit S."/>
            <person name="van Straalen N.M."/>
            <person name="Roelofs D."/>
        </authorList>
    </citation>
    <scope>NUCLEOTIDE SEQUENCE [LARGE SCALE GENOMIC DNA]</scope>
    <source>
        <tissue evidence="8">Mixed pool</tissue>
    </source>
</reference>
<dbReference type="GO" id="GO:0008270">
    <property type="term" value="F:zinc ion binding"/>
    <property type="evidence" value="ECO:0007669"/>
    <property type="project" value="UniProtKB-KW"/>
</dbReference>
<dbReference type="EMBL" id="LJIJ01000095">
    <property type="protein sequence ID" value="ODN02809.1"/>
    <property type="molecule type" value="Genomic_DNA"/>
</dbReference>
<keyword evidence="9" id="KW-1185">Reference proteome</keyword>
<feature type="compositionally biased region" description="Polar residues" evidence="6">
    <location>
        <begin position="63"/>
        <end position="74"/>
    </location>
</feature>
<dbReference type="STRING" id="48709.A0A1D2NC42"/>
<dbReference type="Gene3D" id="3.30.160.60">
    <property type="entry name" value="Classic Zinc Finger"/>
    <property type="match status" value="2"/>
</dbReference>
<dbReference type="SMART" id="SM00355">
    <property type="entry name" value="ZnF_C2H2"/>
    <property type="match status" value="4"/>
</dbReference>
<feature type="compositionally biased region" description="Acidic residues" evidence="6">
    <location>
        <begin position="77"/>
        <end position="92"/>
    </location>
</feature>
<feature type="domain" description="C2H2-type" evidence="7">
    <location>
        <begin position="190"/>
        <end position="219"/>
    </location>
</feature>
<evidence type="ECO:0000256" key="4">
    <source>
        <dbReference type="ARBA" id="ARBA00022833"/>
    </source>
</evidence>
<proteinExistence type="predicted"/>
<sequence>MAEEMYSVTLHENIKAEPYDGEEQPTEDLQPFISANDTDDDDQWTFKDIRADETWEIGIVKTEQMSSAPQLSSPEGSEYEEERVNEESDSDFELDEYDCKSTKTKLLNEEVEDRPPLKHMKNHRTAKETKIIEFNCPLCPRVFKYRNSVRVHLRTHKNERPFVCPVCSTSFVKNSYLVRHQTTHLKVKPYECLLCHLRFSRRDHTRSHILRRHHLNSKTSDISKYISYQQPQPTTENGGVGNGKQTKRNMIGEPCKSRGRATGTGLKLKACSVKLSPISINNEKTDPGSSTCEWTPKSETVCKEKIRGLNHDKLRNSKVQGSNTTVKTDVKNEMTLKCMFCSEVYSSSSDLVRHYSSHTAVTSQ</sequence>
<dbReference type="FunFam" id="3.30.160.60:FF:000110">
    <property type="entry name" value="Zinc finger protein-like"/>
    <property type="match status" value="1"/>
</dbReference>
<dbReference type="PROSITE" id="PS50157">
    <property type="entry name" value="ZINC_FINGER_C2H2_2"/>
    <property type="match status" value="4"/>
</dbReference>
<feature type="domain" description="C2H2-type" evidence="7">
    <location>
        <begin position="162"/>
        <end position="189"/>
    </location>
</feature>
<name>A0A1D2NC42_ORCCI</name>
<dbReference type="PROSITE" id="PS00028">
    <property type="entry name" value="ZINC_FINGER_C2H2_1"/>
    <property type="match status" value="4"/>
</dbReference>
<dbReference type="OrthoDB" id="8922241at2759"/>
<feature type="region of interest" description="Disordered" evidence="6">
    <location>
        <begin position="1"/>
        <end position="43"/>
    </location>
</feature>